<accession>A0AAN8NBT4</accession>
<dbReference type="GO" id="GO:0008270">
    <property type="term" value="F:zinc ion binding"/>
    <property type="evidence" value="ECO:0007669"/>
    <property type="project" value="InterPro"/>
</dbReference>
<feature type="compositionally biased region" description="Polar residues" evidence="3">
    <location>
        <begin position="15"/>
        <end position="25"/>
    </location>
</feature>
<organism evidence="5 6">
    <name type="scientific">Arthrobotrys conoides</name>
    <dbReference type="NCBI Taxonomy" id="74498"/>
    <lineage>
        <taxon>Eukaryota</taxon>
        <taxon>Fungi</taxon>
        <taxon>Dikarya</taxon>
        <taxon>Ascomycota</taxon>
        <taxon>Pezizomycotina</taxon>
        <taxon>Orbiliomycetes</taxon>
        <taxon>Orbiliales</taxon>
        <taxon>Orbiliaceae</taxon>
        <taxon>Arthrobotrys</taxon>
    </lineage>
</organism>
<evidence type="ECO:0000256" key="1">
    <source>
        <dbReference type="ARBA" id="ARBA00022723"/>
    </source>
</evidence>
<feature type="region of interest" description="Disordered" evidence="3">
    <location>
        <begin position="201"/>
        <end position="231"/>
    </location>
</feature>
<dbReference type="SMART" id="SM00066">
    <property type="entry name" value="GAL4"/>
    <property type="match status" value="1"/>
</dbReference>
<dbReference type="InterPro" id="IPR007219">
    <property type="entry name" value="XnlR_reg_dom"/>
</dbReference>
<evidence type="ECO:0000256" key="2">
    <source>
        <dbReference type="ARBA" id="ARBA00023242"/>
    </source>
</evidence>
<feature type="compositionally biased region" description="Polar residues" evidence="3">
    <location>
        <begin position="206"/>
        <end position="216"/>
    </location>
</feature>
<feature type="region of interest" description="Disordered" evidence="3">
    <location>
        <begin position="1"/>
        <end position="60"/>
    </location>
</feature>
<evidence type="ECO:0000256" key="3">
    <source>
        <dbReference type="SAM" id="MobiDB-lite"/>
    </source>
</evidence>
<dbReference type="PROSITE" id="PS50048">
    <property type="entry name" value="ZN2_CY6_FUNGAL_2"/>
    <property type="match status" value="1"/>
</dbReference>
<evidence type="ECO:0000313" key="6">
    <source>
        <dbReference type="Proteomes" id="UP001307849"/>
    </source>
</evidence>
<dbReference type="EMBL" id="JAVHJM010000011">
    <property type="protein sequence ID" value="KAK6502216.1"/>
    <property type="molecule type" value="Genomic_DNA"/>
</dbReference>
<dbReference type="InterPro" id="IPR036864">
    <property type="entry name" value="Zn2-C6_fun-type_DNA-bd_sf"/>
</dbReference>
<proteinExistence type="predicted"/>
<feature type="domain" description="Zn(2)-C6 fungal-type" evidence="4">
    <location>
        <begin position="59"/>
        <end position="89"/>
    </location>
</feature>
<dbReference type="Pfam" id="PF00172">
    <property type="entry name" value="Zn_clus"/>
    <property type="match status" value="1"/>
</dbReference>
<dbReference type="AlphaFoldDB" id="A0AAN8NBT4"/>
<comment type="caution">
    <text evidence="5">The sequence shown here is derived from an EMBL/GenBank/DDBJ whole genome shotgun (WGS) entry which is preliminary data.</text>
</comment>
<evidence type="ECO:0000313" key="5">
    <source>
        <dbReference type="EMBL" id="KAK6502216.1"/>
    </source>
</evidence>
<name>A0AAN8NBT4_9PEZI</name>
<evidence type="ECO:0000259" key="4">
    <source>
        <dbReference type="PROSITE" id="PS50048"/>
    </source>
</evidence>
<dbReference type="GO" id="GO:0000981">
    <property type="term" value="F:DNA-binding transcription factor activity, RNA polymerase II-specific"/>
    <property type="evidence" value="ECO:0007669"/>
    <property type="project" value="InterPro"/>
</dbReference>
<dbReference type="PROSITE" id="PS00463">
    <property type="entry name" value="ZN2_CY6_FUNGAL_1"/>
    <property type="match status" value="1"/>
</dbReference>
<feature type="compositionally biased region" description="Polar residues" evidence="3">
    <location>
        <begin position="888"/>
        <end position="910"/>
    </location>
</feature>
<dbReference type="InterPro" id="IPR001138">
    <property type="entry name" value="Zn2Cys6_DnaBD"/>
</dbReference>
<dbReference type="PANTHER" id="PTHR47654:SF5">
    <property type="entry name" value="TRANSCRIPTION FACTOR DOMAIN-CONTAINING PROTEIN"/>
    <property type="match status" value="1"/>
</dbReference>
<gene>
    <name evidence="5" type="ORF">TWF506_002804</name>
</gene>
<keyword evidence="2" id="KW-0539">Nucleus</keyword>
<dbReference type="GO" id="GO:0006351">
    <property type="term" value="P:DNA-templated transcription"/>
    <property type="evidence" value="ECO:0007669"/>
    <property type="project" value="InterPro"/>
</dbReference>
<feature type="region of interest" description="Disordered" evidence="3">
    <location>
        <begin position="876"/>
        <end position="924"/>
    </location>
</feature>
<sequence>MAGRQPSTGPPTPDIVSTPSSTSSKVAIPRLKRDSDVAGWGGEGRRGSSSGDKNRTSHACEPCRTRKTKCNGERPSCRHCLDFKITCYYGDGKRERAKNEVRYLQERVDTYEKALETIYASGKIDNQAKLAIVAALRESSNWERIEKTLKYYDDTKNEVSAQEGSRGFMRLDKVADDFGGSTDFPHSYLGTSSDMSWLQTIIDDGSSGTPRSTQQTEQEEGPREGIGQGVDIGEVLESTRATSEGLRSYHLDDLTPYVPLPSLDECFGRPERKIADTLLDIFFSTVQLAFPIVFRPKFIKEYESYMDHHIEPQPIRTWLASLNTIMAIGSFYSQLTDASWKSEPNNHLAYLGRAKRLFFCNEILFNNPDQRQVQALGLLGIYLLATKQVNRCWNVVGLAIRNSYSLGLHLSSDLTRLNRVQQEIRYRKFYTLMSLERLCGILTGRPTYMDDKRYNIPALSGINEDALSEILEIKNKTAGSEGSQYDIIGRSFDSLAHSDQSQGQVPHFDQHNGFFSQSTKLYKIGLEILNKIYCAGAVSLTWREVEQIITSTTSKLQKWKSDVPADLFSPQVTPEPDLQVQRKKVLLYLDYLNTVVLLNWPCLCRVKAMEPAQSRQFNRAASIACVTAALDIIKLLPDDIRPTEFWAVFPWWIVLYYIVSSGMIVMMEMTLQAEHIPEQKELLMASGKKVLRWLNYMGQTDLAARRSCKMLTDLMTSAAPHIGHTYNPPEYATGQTEQQPQQETYFLGPENPGTLFGHNEWDTSSVQAIQGFDPLSGGSSSLNDFFDSSQHHTLLGVPGINILARTGYDNIGLLSSFPFQTIADDPAATLDPMQLGSTDARMWNWQGFPVPPSHSEGHTPSQEFSQQIYPIGSSFTPGYPVYDETTEDYQTSEVEQEFTGTSAPSPSQPLTGDLRYQQHHHPSQ</sequence>
<dbReference type="SUPFAM" id="SSF57701">
    <property type="entry name" value="Zn2/Cys6 DNA-binding domain"/>
    <property type="match status" value="1"/>
</dbReference>
<dbReference type="CDD" id="cd00067">
    <property type="entry name" value="GAL4"/>
    <property type="match status" value="1"/>
</dbReference>
<keyword evidence="6" id="KW-1185">Reference proteome</keyword>
<dbReference type="Pfam" id="PF04082">
    <property type="entry name" value="Fungal_trans"/>
    <property type="match status" value="1"/>
</dbReference>
<dbReference type="Gene3D" id="4.10.240.10">
    <property type="entry name" value="Zn(2)-C6 fungal-type DNA-binding domain"/>
    <property type="match status" value="1"/>
</dbReference>
<dbReference type="CDD" id="cd12148">
    <property type="entry name" value="fungal_TF_MHR"/>
    <property type="match status" value="1"/>
</dbReference>
<dbReference type="GO" id="GO:0003677">
    <property type="term" value="F:DNA binding"/>
    <property type="evidence" value="ECO:0007669"/>
    <property type="project" value="InterPro"/>
</dbReference>
<dbReference type="Proteomes" id="UP001307849">
    <property type="component" value="Unassembled WGS sequence"/>
</dbReference>
<keyword evidence="1" id="KW-0479">Metal-binding</keyword>
<dbReference type="InterPro" id="IPR053230">
    <property type="entry name" value="Trans_reg_galc"/>
</dbReference>
<reference evidence="5 6" key="1">
    <citation type="submission" date="2019-10" db="EMBL/GenBank/DDBJ databases">
        <authorList>
            <person name="Palmer J.M."/>
        </authorList>
    </citation>
    <scope>NUCLEOTIDE SEQUENCE [LARGE SCALE GENOMIC DNA]</scope>
    <source>
        <strain evidence="5 6">TWF506</strain>
    </source>
</reference>
<dbReference type="SMART" id="SM00906">
    <property type="entry name" value="Fungal_trans"/>
    <property type="match status" value="1"/>
</dbReference>
<dbReference type="PANTHER" id="PTHR47654">
    <property type="entry name" value="ZN(II)2CYS6 TRANSCRIPTION FACTOR (EUROFUNG)-RELATED"/>
    <property type="match status" value="1"/>
</dbReference>
<protein>
    <recommendedName>
        <fullName evidence="4">Zn(2)-C6 fungal-type domain-containing protein</fullName>
    </recommendedName>
</protein>